<dbReference type="Proteomes" id="UP001059824">
    <property type="component" value="Chromosome"/>
</dbReference>
<gene>
    <name evidence="1" type="ORF">GII36_04135</name>
</gene>
<dbReference type="EMBL" id="CP045921">
    <property type="protein sequence ID" value="QHN43365.1"/>
    <property type="molecule type" value="Genomic_DNA"/>
</dbReference>
<evidence type="ECO:0000313" key="1">
    <source>
        <dbReference type="EMBL" id="QHN43365.1"/>
    </source>
</evidence>
<dbReference type="InterPro" id="IPR022243">
    <property type="entry name" value="DUF3768"/>
</dbReference>
<keyword evidence="2" id="KW-1185">Reference proteome</keyword>
<proteinExistence type="predicted"/>
<sequence length="81" mass="9497">MITRGVSAKMDLQRVISMVRSYDVFNEDNDPYGEHDFGQIKLDGETLFWKIDYYDQQLSGWCDPLSPDCHRVLTVMLAEEY</sequence>
<dbReference type="Pfam" id="PF12599">
    <property type="entry name" value="DUF3768"/>
    <property type="match status" value="1"/>
</dbReference>
<dbReference type="AlphaFoldDB" id="A0A857MNC2"/>
<reference evidence="1" key="1">
    <citation type="journal article" date="2021" name="Nat. Microbiol.">
        <title>Cocultivation of an ultrasmall environmental parasitic bacterium with lytic ability against bacteria associated with wastewater foams.</title>
        <authorList>
            <person name="Batinovic S."/>
            <person name="Rose J.J.A."/>
            <person name="Ratcliffe J."/>
            <person name="Seviour R.J."/>
            <person name="Petrovski S."/>
        </authorList>
    </citation>
    <scope>NUCLEOTIDE SEQUENCE</scope>
    <source>
        <strain evidence="1">JR1</strain>
    </source>
</reference>
<name>A0A857MNC2_9BACT</name>
<accession>A0A857MNC2</accession>
<organism evidence="1 2">
    <name type="scientific">Candidatus Mycosynbacter amalyticus</name>
    <dbReference type="NCBI Taxonomy" id="2665156"/>
    <lineage>
        <taxon>Bacteria</taxon>
        <taxon>Candidatus Saccharimonadota</taxon>
        <taxon>Candidatus Saccharimonadota incertae sedis</taxon>
        <taxon>Candidatus Mycosynbacter</taxon>
    </lineage>
</organism>
<evidence type="ECO:0000313" key="2">
    <source>
        <dbReference type="Proteomes" id="UP001059824"/>
    </source>
</evidence>
<dbReference type="KEGG" id="mama:GII36_04135"/>
<protein>
    <submittedName>
        <fullName evidence="1">DUF3768 domain-containing protein</fullName>
    </submittedName>
</protein>